<name>A0A553H484_9PSED</name>
<accession>A0A553H484</accession>
<dbReference type="EMBL" id="VJOY01000001">
    <property type="protein sequence ID" value="TRX76560.1"/>
    <property type="molecule type" value="Genomic_DNA"/>
</dbReference>
<dbReference type="RefSeq" id="WP_143486191.1">
    <property type="nucleotide sequence ID" value="NZ_VJOY01000001.1"/>
</dbReference>
<proteinExistence type="inferred from homology"/>
<dbReference type="InterPro" id="IPR002347">
    <property type="entry name" value="SDR_fam"/>
</dbReference>
<dbReference type="InterPro" id="IPR036291">
    <property type="entry name" value="NAD(P)-bd_dom_sf"/>
</dbReference>
<reference evidence="5 6" key="1">
    <citation type="submission" date="2019-07" db="EMBL/GenBank/DDBJ databases">
        <title>Pseudomonas mangiferae sp. nov., isolated from bark of mango tree in Thailand.</title>
        <authorList>
            <person name="Srisuk N."/>
            <person name="Anurat P."/>
        </authorList>
    </citation>
    <scope>NUCLEOTIDE SEQUENCE [LARGE SCALE GENOMIC DNA]</scope>
    <source>
        <strain evidence="5 6">DMKU_BBB3-04</strain>
    </source>
</reference>
<dbReference type="Proteomes" id="UP000315235">
    <property type="component" value="Unassembled WGS sequence"/>
</dbReference>
<dbReference type="PANTHER" id="PTHR43391:SF82">
    <property type="entry name" value="OXIDOREDUCTASE SADH-RELATED"/>
    <property type="match status" value="1"/>
</dbReference>
<comment type="caution">
    <text evidence="5">The sequence shown here is derived from an EMBL/GenBank/DDBJ whole genome shotgun (WGS) entry which is preliminary data.</text>
</comment>
<dbReference type="InterPro" id="IPR057326">
    <property type="entry name" value="KR_dom"/>
</dbReference>
<evidence type="ECO:0000256" key="2">
    <source>
        <dbReference type="ARBA" id="ARBA00023002"/>
    </source>
</evidence>
<dbReference type="GO" id="GO:0016491">
    <property type="term" value="F:oxidoreductase activity"/>
    <property type="evidence" value="ECO:0007669"/>
    <property type="project" value="UniProtKB-KW"/>
</dbReference>
<evidence type="ECO:0000259" key="4">
    <source>
        <dbReference type="SMART" id="SM00822"/>
    </source>
</evidence>
<evidence type="ECO:0000313" key="6">
    <source>
        <dbReference type="Proteomes" id="UP000315235"/>
    </source>
</evidence>
<dbReference type="PRINTS" id="PR00080">
    <property type="entry name" value="SDRFAMILY"/>
</dbReference>
<dbReference type="Pfam" id="PF00106">
    <property type="entry name" value="adh_short"/>
    <property type="match status" value="1"/>
</dbReference>
<feature type="domain" description="Ketoreductase" evidence="4">
    <location>
        <begin position="7"/>
        <end position="193"/>
    </location>
</feature>
<evidence type="ECO:0000256" key="1">
    <source>
        <dbReference type="ARBA" id="ARBA00006484"/>
    </source>
</evidence>
<comment type="similarity">
    <text evidence="1 3">Belongs to the short-chain dehydrogenases/reductases (SDR) family.</text>
</comment>
<dbReference type="PRINTS" id="PR00081">
    <property type="entry name" value="GDHRDH"/>
</dbReference>
<evidence type="ECO:0000313" key="5">
    <source>
        <dbReference type="EMBL" id="TRX76560.1"/>
    </source>
</evidence>
<keyword evidence="6" id="KW-1185">Reference proteome</keyword>
<protein>
    <submittedName>
        <fullName evidence="5">SDR family NAD(P)-dependent oxidoreductase</fullName>
    </submittedName>
</protein>
<dbReference type="Gene3D" id="3.40.50.720">
    <property type="entry name" value="NAD(P)-binding Rossmann-like Domain"/>
    <property type="match status" value="1"/>
</dbReference>
<gene>
    <name evidence="5" type="ORF">FM069_00620</name>
</gene>
<sequence length="295" mass="32044">MKAFDGRVAAITGAGSGMGRELALELARRGCHLALADRDAEGLDETVRRAQAIAPALRVTHQVLDVAERDAVFAWAAASAERHGRINLVFNNAGVAFSSTVEGMQPADLAWIVDINFWGVVHGTQAFLPYLKKSGEGHIVNTSSLFGLLAQPGMGAYNATKFAVRGFTEALRQELDLMGCGVSATCVHPGGVKTGIARASRVDKSLIGLLIDDEQQAREDFEKLFMTDAARAARLILEGVRKNRRRVLVGADARLLDLIGRLLPAGYQALVVWYARRMRRVAARQMRAPQDQRPT</sequence>
<keyword evidence="2" id="KW-0560">Oxidoreductase</keyword>
<organism evidence="5 6">
    <name type="scientific">Pseudomonas mangiferae</name>
    <dbReference type="NCBI Taxonomy" id="2593654"/>
    <lineage>
        <taxon>Bacteria</taxon>
        <taxon>Pseudomonadati</taxon>
        <taxon>Pseudomonadota</taxon>
        <taxon>Gammaproteobacteria</taxon>
        <taxon>Pseudomonadales</taxon>
        <taxon>Pseudomonadaceae</taxon>
        <taxon>Pseudomonas</taxon>
    </lineage>
</organism>
<dbReference type="PANTHER" id="PTHR43391">
    <property type="entry name" value="RETINOL DEHYDROGENASE-RELATED"/>
    <property type="match status" value="1"/>
</dbReference>
<dbReference type="AlphaFoldDB" id="A0A553H484"/>
<dbReference type="PROSITE" id="PS00061">
    <property type="entry name" value="ADH_SHORT"/>
    <property type="match status" value="1"/>
</dbReference>
<evidence type="ECO:0000256" key="3">
    <source>
        <dbReference type="RuleBase" id="RU000363"/>
    </source>
</evidence>
<dbReference type="SMART" id="SM00822">
    <property type="entry name" value="PKS_KR"/>
    <property type="match status" value="1"/>
</dbReference>
<dbReference type="OrthoDB" id="4690547at2"/>
<dbReference type="SUPFAM" id="SSF51735">
    <property type="entry name" value="NAD(P)-binding Rossmann-fold domains"/>
    <property type="match status" value="1"/>
</dbReference>
<dbReference type="InterPro" id="IPR020904">
    <property type="entry name" value="Sc_DH/Rdtase_CS"/>
</dbReference>